<evidence type="ECO:0000313" key="2">
    <source>
        <dbReference type="Proteomes" id="UP000249396"/>
    </source>
</evidence>
<comment type="caution">
    <text evidence="1">The sequence shown here is derived from an EMBL/GenBank/DDBJ whole genome shotgun (WGS) entry which is preliminary data.</text>
</comment>
<organism evidence="1 2">
    <name type="scientific">Candidatus Methylumidiphilus alinenensis</name>
    <dbReference type="NCBI Taxonomy" id="2202197"/>
    <lineage>
        <taxon>Bacteria</taxon>
        <taxon>Pseudomonadati</taxon>
        <taxon>Pseudomonadota</taxon>
        <taxon>Gammaproteobacteria</taxon>
        <taxon>Methylococcales</taxon>
        <taxon>Candidatus Methylumidiphilus</taxon>
    </lineage>
</organism>
<dbReference type="Gene3D" id="3.40.50.2000">
    <property type="entry name" value="Glycogen Phosphorylase B"/>
    <property type="match status" value="1"/>
</dbReference>
<evidence type="ECO:0008006" key="3">
    <source>
        <dbReference type="Google" id="ProtNLM"/>
    </source>
</evidence>
<protein>
    <recommendedName>
        <fullName evidence="3">Glycosyl transferase family 1 domain-containing protein</fullName>
    </recommendedName>
</protein>
<proteinExistence type="predicted"/>
<reference evidence="1 2" key="1">
    <citation type="journal article" date="2018" name="Aquat. Microb. Ecol.">
        <title>Gammaproteobacterial methanotrophs dominate.</title>
        <authorList>
            <person name="Rissanen A.J."/>
            <person name="Saarenheimo J."/>
            <person name="Tiirola M."/>
            <person name="Peura S."/>
            <person name="Aalto S.L."/>
            <person name="Karvinen A."/>
            <person name="Nykanen H."/>
        </authorList>
    </citation>
    <scope>NUCLEOTIDE SEQUENCE [LARGE SCALE GENOMIC DNA]</scope>
    <source>
        <strain evidence="1">AMbin10</strain>
    </source>
</reference>
<dbReference type="SUPFAM" id="SSF53756">
    <property type="entry name" value="UDP-Glycosyltransferase/glycogen phosphorylase"/>
    <property type="match status" value="1"/>
</dbReference>
<name>A0A2W4RHZ7_9GAMM</name>
<dbReference type="AlphaFoldDB" id="A0A2W4RHZ7"/>
<dbReference type="Proteomes" id="UP000249396">
    <property type="component" value="Unassembled WGS sequence"/>
</dbReference>
<accession>A0A2W4RHZ7</accession>
<evidence type="ECO:0000313" key="1">
    <source>
        <dbReference type="EMBL" id="PZN83521.1"/>
    </source>
</evidence>
<gene>
    <name evidence="1" type="ORF">DM484_04220</name>
</gene>
<sequence length="451" mass="50282">MLLISSPALKKIGTNLNQDSTHLSLGFAARRFAKLATQIGIEVCGIDLTDSCRSSIAMDYYRVQPQINMEEDGDTSKPRKTSLAKEAHNPKVAHLSLAAWTDMRLVTPADMNIAHLSWEQTYLADTPAYESFGTSMSNTLKVFDRIWACADFVSDALKAKGLQNVTTFPTPICLPQIRSGNTKNLEMELRSLNDNIFSPYLLQGPGDIITTATKNCLESDEACRMLDIFRRKKQSKNDRLQLFITQGNTGDARKGLFPLLIGFGLFAASFPGEAYLVVKTSPRTRLMILDELNAQTPDQIRWGWWGSKNILFLPGNLTDEAQKELYSIADYYICCPVAEGQNVPLQEAIQCGCYPIAPLHTAMAEYLTEDLISKIPTEMRAMDPLKYCGFPLQSYEGHVADCLDIADACQRAVDTNASTRDRQVRELQEKHLQRYTDAELTVKLAAELGLV</sequence>
<dbReference type="EMBL" id="QJPH01000185">
    <property type="protein sequence ID" value="PZN83521.1"/>
    <property type="molecule type" value="Genomic_DNA"/>
</dbReference>